<evidence type="ECO:0000256" key="8">
    <source>
        <dbReference type="ARBA" id="ARBA00023157"/>
    </source>
</evidence>
<evidence type="ECO:0000256" key="7">
    <source>
        <dbReference type="ARBA" id="ARBA00022837"/>
    </source>
</evidence>
<keyword evidence="12" id="KW-1185">Reference proteome</keyword>
<dbReference type="InterPro" id="IPR029058">
    <property type="entry name" value="AB_hydrolase_fold"/>
</dbReference>
<dbReference type="Proteomes" id="UP000613580">
    <property type="component" value="Unassembled WGS sequence"/>
</dbReference>
<dbReference type="PANTHER" id="PTHR33938">
    <property type="entry name" value="FERULOYL ESTERASE B-RELATED"/>
    <property type="match status" value="1"/>
</dbReference>
<evidence type="ECO:0000256" key="5">
    <source>
        <dbReference type="ARBA" id="ARBA00022729"/>
    </source>
</evidence>
<dbReference type="EC" id="3.1.1.-" evidence="10"/>
<evidence type="ECO:0000256" key="9">
    <source>
        <dbReference type="ARBA" id="ARBA00034075"/>
    </source>
</evidence>
<evidence type="ECO:0000313" key="12">
    <source>
        <dbReference type="Proteomes" id="UP000613580"/>
    </source>
</evidence>
<keyword evidence="4" id="KW-0479">Metal-binding</keyword>
<comment type="caution">
    <text evidence="11">The sequence shown here is derived from an EMBL/GenBank/DDBJ whole genome shotgun (WGS) entry which is preliminary data.</text>
</comment>
<dbReference type="OrthoDB" id="3039123at2759"/>
<evidence type="ECO:0000256" key="6">
    <source>
        <dbReference type="ARBA" id="ARBA00022801"/>
    </source>
</evidence>
<dbReference type="EMBL" id="JACAZE010000010">
    <property type="protein sequence ID" value="KAF7305382.1"/>
    <property type="molecule type" value="Genomic_DNA"/>
</dbReference>
<dbReference type="GO" id="GO:0046872">
    <property type="term" value="F:metal ion binding"/>
    <property type="evidence" value="ECO:0007669"/>
    <property type="project" value="UniProtKB-KW"/>
</dbReference>
<dbReference type="InterPro" id="IPR011118">
    <property type="entry name" value="Tannase/feruloyl_esterase"/>
</dbReference>
<dbReference type="GO" id="GO:0030600">
    <property type="term" value="F:feruloyl esterase activity"/>
    <property type="evidence" value="ECO:0007669"/>
    <property type="project" value="UniProtKB-EC"/>
</dbReference>
<keyword evidence="3" id="KW-0858">Xylan degradation</keyword>
<keyword evidence="3" id="KW-0119">Carbohydrate metabolism</keyword>
<accession>A0A8H6SW23</accession>
<evidence type="ECO:0000256" key="4">
    <source>
        <dbReference type="ARBA" id="ARBA00022723"/>
    </source>
</evidence>
<gene>
    <name evidence="11" type="ORF">HMN09_00790400</name>
</gene>
<keyword evidence="3" id="KW-0624">Polysaccharide degradation</keyword>
<evidence type="ECO:0000256" key="1">
    <source>
        <dbReference type="ARBA" id="ARBA00006249"/>
    </source>
</evidence>
<comment type="catalytic activity">
    <reaction evidence="9">
        <text>feruloyl-polysaccharide + H2O = ferulate + polysaccharide.</text>
        <dbReference type="EC" id="3.1.1.73"/>
    </reaction>
</comment>
<reference evidence="11" key="1">
    <citation type="submission" date="2020-05" db="EMBL/GenBank/DDBJ databases">
        <title>Mycena genomes resolve the evolution of fungal bioluminescence.</title>
        <authorList>
            <person name="Tsai I.J."/>
        </authorList>
    </citation>
    <scope>NUCLEOTIDE SEQUENCE</scope>
    <source>
        <strain evidence="11">110903Hualien_Pintung</strain>
    </source>
</reference>
<proteinExistence type="inferred from homology"/>
<keyword evidence="7" id="KW-0106">Calcium</keyword>
<sequence length="524" mass="56344">MSNRVRAVFAALHAFGWPGHHPRPTASAEERCLALKESLCLENTTILNVTYISGPTTVDTPGSCVSTTPVSEALCRVYFVTNTTSTSAVHAEAWLPDVWYGRFLGLGNAQVGGCIDYADLDYGASLSFATVGTDNGHDGNTGLPFLNHPEVINDFAWRAVHTEVVIGKQLVEAYYGRPAAKSYYQGCSTGGRQGIREALQFPDDFDGILAGSPAVDWNYLLGWAGLLSVYAGAPTGTSSPSFLTTDDWALVSAEVLAQCDNLGVGFLLEPNNCNFDATPLLCPNATATNCLTADQVTAVTKVFSPILDTNGTLLFPQYDVGAEADSLAPLTLGGSFFPFTSAWEQYAIMNVSVSPNYTNYSLANVKQMQQINAGNIETWSGDLSAFKARGGKLLTFHGRRDPLIASASSKRLYNLITDTLKVSTLDDFYRLFLVPAMGHCSHGIADAPTTFGQGTFAGSNLVNDSDHNILLALVDWVEKGVAPQTIIGTSLTNLTLQRPHCRYPAQISVYDETTGVWSCEDGQY</sequence>
<dbReference type="Pfam" id="PF07519">
    <property type="entry name" value="Tannase"/>
    <property type="match status" value="1"/>
</dbReference>
<keyword evidence="5" id="KW-0732">Signal</keyword>
<protein>
    <recommendedName>
        <fullName evidence="10">Carboxylic ester hydrolase</fullName>
        <ecNumber evidence="10">3.1.1.-</ecNumber>
    </recommendedName>
</protein>
<keyword evidence="8" id="KW-1015">Disulfide bond</keyword>
<keyword evidence="2" id="KW-0719">Serine esterase</keyword>
<name>A0A8H6SW23_MYCCL</name>
<evidence type="ECO:0000313" key="11">
    <source>
        <dbReference type="EMBL" id="KAF7305382.1"/>
    </source>
</evidence>
<evidence type="ECO:0000256" key="2">
    <source>
        <dbReference type="ARBA" id="ARBA00022487"/>
    </source>
</evidence>
<dbReference type="PANTHER" id="PTHR33938:SF15">
    <property type="entry name" value="FERULOYL ESTERASE B-RELATED"/>
    <property type="match status" value="1"/>
</dbReference>
<dbReference type="AlphaFoldDB" id="A0A8H6SW23"/>
<dbReference type="SUPFAM" id="SSF53474">
    <property type="entry name" value="alpha/beta-Hydrolases"/>
    <property type="match status" value="1"/>
</dbReference>
<keyword evidence="6 10" id="KW-0378">Hydrolase</keyword>
<evidence type="ECO:0000256" key="10">
    <source>
        <dbReference type="RuleBase" id="RU361238"/>
    </source>
</evidence>
<dbReference type="Gene3D" id="3.40.50.1820">
    <property type="entry name" value="alpha/beta hydrolase"/>
    <property type="match status" value="1"/>
</dbReference>
<comment type="similarity">
    <text evidence="1 10">Belongs to the tannase family.</text>
</comment>
<evidence type="ECO:0000256" key="3">
    <source>
        <dbReference type="ARBA" id="ARBA00022651"/>
    </source>
</evidence>
<organism evidence="11 12">
    <name type="scientific">Mycena chlorophos</name>
    <name type="common">Agaric fungus</name>
    <name type="synonym">Agaricus chlorophos</name>
    <dbReference type="NCBI Taxonomy" id="658473"/>
    <lineage>
        <taxon>Eukaryota</taxon>
        <taxon>Fungi</taxon>
        <taxon>Dikarya</taxon>
        <taxon>Basidiomycota</taxon>
        <taxon>Agaricomycotina</taxon>
        <taxon>Agaricomycetes</taxon>
        <taxon>Agaricomycetidae</taxon>
        <taxon>Agaricales</taxon>
        <taxon>Marasmiineae</taxon>
        <taxon>Mycenaceae</taxon>
        <taxon>Mycena</taxon>
    </lineage>
</organism>
<dbReference type="GO" id="GO:0045493">
    <property type="term" value="P:xylan catabolic process"/>
    <property type="evidence" value="ECO:0007669"/>
    <property type="project" value="UniProtKB-KW"/>
</dbReference>